<evidence type="ECO:0000313" key="3">
    <source>
        <dbReference type="Proteomes" id="UP000320300"/>
    </source>
</evidence>
<protein>
    <submittedName>
        <fullName evidence="2">Uncharacterized protein</fullName>
    </submittedName>
</protein>
<keyword evidence="1" id="KW-0812">Transmembrane</keyword>
<gene>
    <name evidence="2" type="ORF">SAMN06265348_101123</name>
</gene>
<dbReference type="Proteomes" id="UP000320300">
    <property type="component" value="Unassembled WGS sequence"/>
</dbReference>
<organism evidence="2 3">
    <name type="scientific">Pedobacter westerhofensis</name>
    <dbReference type="NCBI Taxonomy" id="425512"/>
    <lineage>
        <taxon>Bacteria</taxon>
        <taxon>Pseudomonadati</taxon>
        <taxon>Bacteroidota</taxon>
        <taxon>Sphingobacteriia</taxon>
        <taxon>Sphingobacteriales</taxon>
        <taxon>Sphingobacteriaceae</taxon>
        <taxon>Pedobacter</taxon>
    </lineage>
</organism>
<dbReference type="AlphaFoldDB" id="A0A521AF63"/>
<keyword evidence="1" id="KW-1133">Transmembrane helix</keyword>
<dbReference type="EMBL" id="FXTN01000001">
    <property type="protein sequence ID" value="SMO33464.1"/>
    <property type="molecule type" value="Genomic_DNA"/>
</dbReference>
<evidence type="ECO:0000256" key="1">
    <source>
        <dbReference type="SAM" id="Phobius"/>
    </source>
</evidence>
<name>A0A521AF63_9SPHI</name>
<proteinExistence type="predicted"/>
<feature type="transmembrane region" description="Helical" evidence="1">
    <location>
        <begin position="7"/>
        <end position="26"/>
    </location>
</feature>
<reference evidence="2 3" key="1">
    <citation type="submission" date="2017-05" db="EMBL/GenBank/DDBJ databases">
        <authorList>
            <person name="Varghese N."/>
            <person name="Submissions S."/>
        </authorList>
    </citation>
    <scope>NUCLEOTIDE SEQUENCE [LARGE SCALE GENOMIC DNA]</scope>
    <source>
        <strain evidence="2 3">DSM 19036</strain>
    </source>
</reference>
<accession>A0A521AF63</accession>
<keyword evidence="3" id="KW-1185">Reference proteome</keyword>
<keyword evidence="1" id="KW-0472">Membrane</keyword>
<evidence type="ECO:0000313" key="2">
    <source>
        <dbReference type="EMBL" id="SMO33464.1"/>
    </source>
</evidence>
<sequence>MKTSKLFRAFVIIIIIVLGWVIYSVATDDSIEVHQHHFGYPF</sequence>